<evidence type="ECO:0000259" key="4">
    <source>
        <dbReference type="Pfam" id="PF14728"/>
    </source>
</evidence>
<name>A0A6A4XB19_AMPAM</name>
<dbReference type="GO" id="GO:0060271">
    <property type="term" value="P:cilium assembly"/>
    <property type="evidence" value="ECO:0007669"/>
    <property type="project" value="TreeGrafter"/>
</dbReference>
<feature type="coiled-coil region" evidence="1">
    <location>
        <begin position="655"/>
        <end position="722"/>
    </location>
</feature>
<dbReference type="Pfam" id="PF23339">
    <property type="entry name" value="PTHB1_CtH"/>
    <property type="match status" value="1"/>
</dbReference>
<evidence type="ECO:0000259" key="7">
    <source>
        <dbReference type="Pfam" id="PF23339"/>
    </source>
</evidence>
<dbReference type="InterPro" id="IPR028074">
    <property type="entry name" value="PHTB1_GAE_dom"/>
</dbReference>
<dbReference type="Pfam" id="PF23337">
    <property type="entry name" value="PTHB1_pf"/>
    <property type="match status" value="1"/>
</dbReference>
<evidence type="ECO:0000313" key="8">
    <source>
        <dbReference type="EMBL" id="KAF0311591.1"/>
    </source>
</evidence>
<feature type="region of interest" description="Disordered" evidence="2">
    <location>
        <begin position="826"/>
        <end position="985"/>
    </location>
</feature>
<accession>A0A6A4XB19</accession>
<dbReference type="GO" id="GO:0034464">
    <property type="term" value="C:BBSome"/>
    <property type="evidence" value="ECO:0007669"/>
    <property type="project" value="InterPro"/>
</dbReference>
<organism evidence="8 9">
    <name type="scientific">Amphibalanus amphitrite</name>
    <name type="common">Striped barnacle</name>
    <name type="synonym">Balanus amphitrite</name>
    <dbReference type="NCBI Taxonomy" id="1232801"/>
    <lineage>
        <taxon>Eukaryota</taxon>
        <taxon>Metazoa</taxon>
        <taxon>Ecdysozoa</taxon>
        <taxon>Arthropoda</taxon>
        <taxon>Crustacea</taxon>
        <taxon>Multicrustacea</taxon>
        <taxon>Cirripedia</taxon>
        <taxon>Thoracica</taxon>
        <taxon>Thoracicalcarea</taxon>
        <taxon>Balanomorpha</taxon>
        <taxon>Balanoidea</taxon>
        <taxon>Balanidae</taxon>
        <taxon>Amphibalaninae</taxon>
        <taxon>Amphibalanus</taxon>
    </lineage>
</organism>
<feature type="domain" description="PTHB1 N-terminal" evidence="3">
    <location>
        <begin position="1"/>
        <end position="372"/>
    </location>
</feature>
<gene>
    <name evidence="8" type="primary">bbs9_0</name>
    <name evidence="8" type="ORF">FJT64_017596</name>
</gene>
<evidence type="ECO:0000256" key="2">
    <source>
        <dbReference type="SAM" id="MobiDB-lite"/>
    </source>
</evidence>
<dbReference type="AlphaFoldDB" id="A0A6A4XB19"/>
<dbReference type="OrthoDB" id="6354191at2759"/>
<dbReference type="PANTHER" id="PTHR20991">
    <property type="entry name" value="PARATHYROID HORMONE-RESPONSIVE B1 GENE"/>
    <property type="match status" value="1"/>
</dbReference>
<evidence type="ECO:0000313" key="9">
    <source>
        <dbReference type="Proteomes" id="UP000440578"/>
    </source>
</evidence>
<dbReference type="InterPro" id="IPR026511">
    <property type="entry name" value="PTHB1"/>
</dbReference>
<evidence type="ECO:0000259" key="5">
    <source>
        <dbReference type="Pfam" id="PF23337"/>
    </source>
</evidence>
<feature type="domain" description="PTHB1 GAE" evidence="4">
    <location>
        <begin position="445"/>
        <end position="526"/>
    </location>
</feature>
<sequence length="985" mass="107213">MSLFKAREWWSTACGTDETFDIGCMLVACIGPEKQKDQRIVVGSHEGFIRVYQPNYDARGDGDDASVENGFRPDDLLLEVQLEHPALQLMAGKLAHSSTDTCLAVLMPFQVTVFTISMAAGAVEHGTHYALNPVYSHRLKRSAFNMFSGFFGGSKNKARTRSELFSIQSLDGTLSFYEQENYSFSRFLPGYLIPGPILYVQKTDSVVTGTSSWTVEAYKYSSLAQGSDPNEKSSGDIGSGKRVYPDWTYNVGEVTLDIQQVTLPSGDVRLAVLAEHSLLILKEAGQPVLFKRLDYHPACLTTFVNDAGRLTTLVASHTSVGHVYEGGTLRWAAQLPFIPVCVGRLRLRQLSGLLALLSPGGQLVVAYLGTTPSLFVAPPVQTAGALDYEALDEELATLTAVIQRSQKQDESGLAAADASREDVQLVVQIHPVLDPCSLPTEVDQQVPCASIRALITPLAPVQSVVLSFDVVSPLVVVKPSAGIESLTTTTDIEAVVYLAQPHAVPSLELETVLSYLTSSGAPRVLRAVTRLPLALVARPADPVKDADHRVTVCTTRPSVNLAQLFSDLKLDAGMSSAAGIEYYTGCTVTILASKTSQRYRLQSDDFHALWLVTEELTRRIGAMYGETADEPICSFVSSLPLQDVFSEVDAHLMWRQRREQQLQQLEQRASQFRAIQRRLLTKYKDMTPSPLTNMDQLLEETYRRLMAQADSLSEEDRRLERSAAQLSCALRLLALLARLSQTLTPEEADLLTAALCWRRVPSQEQGWHETADCAAGYLHRALQQQTGRVAVSGAPLAMPDDTTKLKRHLALLLEKVLKAGARIGDSVNRTDAPADEPVADEDERPPSVHPISQMFTQRLGSARPRSGTRRPVSGASSAQRLHASATGPPVPSGRGPPPTVAVEPPTPQLDRSRPTSADSVDAESRGATAPEPLVPGTQPETAAEQRVKADGAGGDVQHLHLHGLTGAGIEVPRDNLLDEPEEDFW</sequence>
<dbReference type="Pfam" id="PF23338">
    <property type="entry name" value="PTHB1_hp"/>
    <property type="match status" value="1"/>
</dbReference>
<proteinExistence type="predicted"/>
<feature type="compositionally biased region" description="Pro residues" evidence="2">
    <location>
        <begin position="888"/>
        <end position="907"/>
    </location>
</feature>
<evidence type="ECO:0000259" key="3">
    <source>
        <dbReference type="Pfam" id="PF14727"/>
    </source>
</evidence>
<reference evidence="8 9" key="1">
    <citation type="submission" date="2019-07" db="EMBL/GenBank/DDBJ databases">
        <title>Draft genome assembly of a fouling barnacle, Amphibalanus amphitrite (Darwin, 1854): The first reference genome for Thecostraca.</title>
        <authorList>
            <person name="Kim W."/>
        </authorList>
    </citation>
    <scope>NUCLEOTIDE SEQUENCE [LARGE SCALE GENOMIC DNA]</scope>
    <source>
        <strain evidence="8">SNU_AA5</strain>
        <tissue evidence="8">Soma without cirri and trophi</tissue>
    </source>
</reference>
<dbReference type="InterPro" id="IPR055363">
    <property type="entry name" value="PTHB1_hp_dom"/>
</dbReference>
<evidence type="ECO:0000259" key="6">
    <source>
        <dbReference type="Pfam" id="PF23338"/>
    </source>
</evidence>
<dbReference type="Pfam" id="PF14727">
    <property type="entry name" value="PHTB1_N"/>
    <property type="match status" value="1"/>
</dbReference>
<dbReference type="InterPro" id="IPR055362">
    <property type="entry name" value="PTHB1_pf_dom"/>
</dbReference>
<keyword evidence="9" id="KW-1185">Reference proteome</keyword>
<protein>
    <submittedName>
        <fullName evidence="8">Protein PTHB1</fullName>
    </submittedName>
</protein>
<dbReference type="PANTHER" id="PTHR20991:SF0">
    <property type="entry name" value="PROTEIN PTHB1"/>
    <property type="match status" value="1"/>
</dbReference>
<feature type="domain" description="PTHB1 hairpin" evidence="6">
    <location>
        <begin position="638"/>
        <end position="740"/>
    </location>
</feature>
<dbReference type="Pfam" id="PF14728">
    <property type="entry name" value="PTHB1_GAE"/>
    <property type="match status" value="1"/>
</dbReference>
<keyword evidence="1" id="KW-0175">Coiled coil</keyword>
<dbReference type="Proteomes" id="UP000440578">
    <property type="component" value="Unassembled WGS sequence"/>
</dbReference>
<dbReference type="EMBL" id="VIIS01000227">
    <property type="protein sequence ID" value="KAF0311591.1"/>
    <property type="molecule type" value="Genomic_DNA"/>
</dbReference>
<dbReference type="GO" id="GO:0016020">
    <property type="term" value="C:membrane"/>
    <property type="evidence" value="ECO:0007669"/>
    <property type="project" value="TreeGrafter"/>
</dbReference>
<comment type="caution">
    <text evidence="8">The sequence shown here is derived from an EMBL/GenBank/DDBJ whole genome shotgun (WGS) entry which is preliminary data.</text>
</comment>
<dbReference type="InterPro" id="IPR028073">
    <property type="entry name" value="PHTB1_N_dom"/>
</dbReference>
<feature type="compositionally biased region" description="Acidic residues" evidence="2">
    <location>
        <begin position="833"/>
        <end position="843"/>
    </location>
</feature>
<evidence type="ECO:0000256" key="1">
    <source>
        <dbReference type="SAM" id="Coils"/>
    </source>
</evidence>
<feature type="domain" description="PTHB1 C-terminal helix bundle" evidence="7">
    <location>
        <begin position="744"/>
        <end position="816"/>
    </location>
</feature>
<dbReference type="InterPro" id="IPR055364">
    <property type="entry name" value="PTHB1_CtH_dom"/>
</dbReference>
<feature type="domain" description="PTHB1 platform" evidence="5">
    <location>
        <begin position="532"/>
        <end position="627"/>
    </location>
</feature>